<dbReference type="RefSeq" id="WP_189047051.1">
    <property type="nucleotide sequence ID" value="NZ_BMNB01000022.1"/>
</dbReference>
<proteinExistence type="predicted"/>
<gene>
    <name evidence="1" type="ORF">GCM10011608_42440</name>
</gene>
<accession>A0A917U2B3</accession>
<dbReference type="EMBL" id="BMNB01000022">
    <property type="protein sequence ID" value="GGM53082.1"/>
    <property type="molecule type" value="Genomic_DNA"/>
</dbReference>
<evidence type="ECO:0000313" key="1">
    <source>
        <dbReference type="EMBL" id="GGM53082.1"/>
    </source>
</evidence>
<dbReference type="AlphaFoldDB" id="A0A917U2B3"/>
<reference evidence="1" key="1">
    <citation type="journal article" date="2014" name="Int. J. Syst. Evol. Microbiol.">
        <title>Complete genome sequence of Corynebacterium casei LMG S-19264T (=DSM 44701T), isolated from a smear-ripened cheese.</title>
        <authorList>
            <consortium name="US DOE Joint Genome Institute (JGI-PGF)"/>
            <person name="Walter F."/>
            <person name="Albersmeier A."/>
            <person name="Kalinowski J."/>
            <person name="Ruckert C."/>
        </authorList>
    </citation>
    <scope>NUCLEOTIDE SEQUENCE</scope>
    <source>
        <strain evidence="1">CGMCC 4.7312</strain>
    </source>
</reference>
<comment type="caution">
    <text evidence="1">The sequence shown here is derived from an EMBL/GenBank/DDBJ whole genome shotgun (WGS) entry which is preliminary data.</text>
</comment>
<protein>
    <submittedName>
        <fullName evidence="1">Uncharacterized protein</fullName>
    </submittedName>
</protein>
<organism evidence="1 2">
    <name type="scientific">Micromonospora sonchi</name>
    <dbReference type="NCBI Taxonomy" id="1763543"/>
    <lineage>
        <taxon>Bacteria</taxon>
        <taxon>Bacillati</taxon>
        <taxon>Actinomycetota</taxon>
        <taxon>Actinomycetes</taxon>
        <taxon>Micromonosporales</taxon>
        <taxon>Micromonosporaceae</taxon>
        <taxon>Micromonospora</taxon>
    </lineage>
</organism>
<evidence type="ECO:0000313" key="2">
    <source>
        <dbReference type="Proteomes" id="UP000608890"/>
    </source>
</evidence>
<keyword evidence="2" id="KW-1185">Reference proteome</keyword>
<reference evidence="1" key="2">
    <citation type="submission" date="2020-09" db="EMBL/GenBank/DDBJ databases">
        <authorList>
            <person name="Sun Q."/>
            <person name="Zhou Y."/>
        </authorList>
    </citation>
    <scope>NUCLEOTIDE SEQUENCE</scope>
    <source>
        <strain evidence="1">CGMCC 4.7312</strain>
    </source>
</reference>
<sequence>MTDEPITATLERVRAFLERFYHAEASDDRAASAALQASLGDDPQERWRNAQAFGRAIDAELPAGELQQLVFRASGRNVLTDDEAREFLERVYDDNAFDVAIDYDED</sequence>
<name>A0A917U2B3_9ACTN</name>
<dbReference type="Proteomes" id="UP000608890">
    <property type="component" value="Unassembled WGS sequence"/>
</dbReference>